<accession>A0ABR3QEN6</accession>
<name>A0ABR3QEN6_9TREE</name>
<dbReference type="PANTHER" id="PTHR12461:SF99">
    <property type="entry name" value="BIFUNCTIONAL PEPTIDASE AND (3S)-LYSYL HYDROXYLASE JMJD7"/>
    <property type="match status" value="1"/>
</dbReference>
<dbReference type="Pfam" id="PF13621">
    <property type="entry name" value="Cupin_8"/>
    <property type="match status" value="1"/>
</dbReference>
<dbReference type="Gene3D" id="2.60.120.10">
    <property type="entry name" value="Jelly Rolls"/>
    <property type="match status" value="1"/>
</dbReference>
<evidence type="ECO:0000313" key="3">
    <source>
        <dbReference type="EMBL" id="KAL1413179.1"/>
    </source>
</evidence>
<keyword evidence="4" id="KW-1185">Reference proteome</keyword>
<gene>
    <name evidence="3" type="ORF">Q8F55_000929</name>
</gene>
<dbReference type="PROSITE" id="PS51184">
    <property type="entry name" value="JMJC"/>
    <property type="match status" value="1"/>
</dbReference>
<organism evidence="3 4">
    <name type="scientific">Vanrija albida</name>
    <dbReference type="NCBI Taxonomy" id="181172"/>
    <lineage>
        <taxon>Eukaryota</taxon>
        <taxon>Fungi</taxon>
        <taxon>Dikarya</taxon>
        <taxon>Basidiomycota</taxon>
        <taxon>Agaricomycotina</taxon>
        <taxon>Tremellomycetes</taxon>
        <taxon>Trichosporonales</taxon>
        <taxon>Trichosporonaceae</taxon>
        <taxon>Vanrija</taxon>
    </lineage>
</organism>
<dbReference type="GeneID" id="95981972"/>
<sequence length="358" mass="38969">MPVDESVLEAHLDNLAEDYYDLQAPVADQLASPPSALAALRMINKGHPTVIYGFSPILPGADRDWDAPATYATIQGDAEVTIAVTDDGLADSVRLLPDGTSTFVKPLDARMRMAAFLARLGDSQEKEALYLQSQDGNIFRAEPAAERAPELAPFQAVVARDVAWMREATGQQAEAVNLWVGTSASTTSFHHDPYENIYTVLSGAKTFTLVAPIDGLRLDQQFYPPSTLVREDGRLTPRADEPPAHPVPWVAELDVPDGVRALTVTLGPGESLYLPAGWWHKVQQDEGAGGLAVAVNYWYPAELRAERYALERLAQRVARSAGRDGVIPLPEDAVADDVWGDDGDVTSADEWDPKDWGR</sequence>
<evidence type="ECO:0000259" key="2">
    <source>
        <dbReference type="PROSITE" id="PS51184"/>
    </source>
</evidence>
<dbReference type="PANTHER" id="PTHR12461">
    <property type="entry name" value="HYPOXIA-INDUCIBLE FACTOR 1 ALPHA INHIBITOR-RELATED"/>
    <property type="match status" value="1"/>
</dbReference>
<evidence type="ECO:0000313" key="4">
    <source>
        <dbReference type="Proteomes" id="UP001565368"/>
    </source>
</evidence>
<reference evidence="3 4" key="1">
    <citation type="submission" date="2023-08" db="EMBL/GenBank/DDBJ databases">
        <title>Annotated Genome Sequence of Vanrija albida AlHP1.</title>
        <authorList>
            <person name="Herzog R."/>
        </authorList>
    </citation>
    <scope>NUCLEOTIDE SEQUENCE [LARGE SCALE GENOMIC DNA]</scope>
    <source>
        <strain evidence="3 4">AlHP1</strain>
    </source>
</reference>
<evidence type="ECO:0000256" key="1">
    <source>
        <dbReference type="SAM" id="MobiDB-lite"/>
    </source>
</evidence>
<dbReference type="RefSeq" id="XP_069213123.1">
    <property type="nucleotide sequence ID" value="XM_069349579.1"/>
</dbReference>
<dbReference type="SUPFAM" id="SSF51197">
    <property type="entry name" value="Clavaminate synthase-like"/>
    <property type="match status" value="1"/>
</dbReference>
<comment type="caution">
    <text evidence="3">The sequence shown here is derived from an EMBL/GenBank/DDBJ whole genome shotgun (WGS) entry which is preliminary data.</text>
</comment>
<protein>
    <recommendedName>
        <fullName evidence="2">JmjC domain-containing protein</fullName>
    </recommendedName>
</protein>
<feature type="region of interest" description="Disordered" evidence="1">
    <location>
        <begin position="334"/>
        <end position="358"/>
    </location>
</feature>
<dbReference type="InterPro" id="IPR014710">
    <property type="entry name" value="RmlC-like_jellyroll"/>
</dbReference>
<proteinExistence type="predicted"/>
<feature type="domain" description="JmjC" evidence="2">
    <location>
        <begin position="131"/>
        <end position="314"/>
    </location>
</feature>
<dbReference type="Proteomes" id="UP001565368">
    <property type="component" value="Unassembled WGS sequence"/>
</dbReference>
<feature type="compositionally biased region" description="Acidic residues" evidence="1">
    <location>
        <begin position="334"/>
        <end position="350"/>
    </location>
</feature>
<dbReference type="EMBL" id="JBBXJM010000001">
    <property type="protein sequence ID" value="KAL1413179.1"/>
    <property type="molecule type" value="Genomic_DNA"/>
</dbReference>
<dbReference type="InterPro" id="IPR041667">
    <property type="entry name" value="Cupin_8"/>
</dbReference>
<dbReference type="InterPro" id="IPR003347">
    <property type="entry name" value="JmjC_dom"/>
</dbReference>
<dbReference type="SMART" id="SM00558">
    <property type="entry name" value="JmjC"/>
    <property type="match status" value="1"/>
</dbReference>